<gene>
    <name evidence="1" type="ORF">AcetOrient_orf04035</name>
</gene>
<name>A0A2Z5ZK57_9PROT</name>
<dbReference type="AlphaFoldDB" id="A0A2Z5ZK57"/>
<reference evidence="1 2" key="1">
    <citation type="submission" date="2018-02" db="EMBL/GenBank/DDBJ databases">
        <title>Acetobacter orientalis genome.</title>
        <authorList>
            <person name="Nakashima N."/>
            <person name="Tamura T."/>
        </authorList>
    </citation>
    <scope>NUCLEOTIDE SEQUENCE [LARGE SCALE GENOMIC DNA]</scope>
    <source>
        <strain evidence="1 2">FAN1</strain>
    </source>
</reference>
<dbReference type="Proteomes" id="UP000270034">
    <property type="component" value="Chromosome"/>
</dbReference>
<dbReference type="EMBL" id="AP018515">
    <property type="protein sequence ID" value="BBC81000.1"/>
    <property type="molecule type" value="Genomic_DNA"/>
</dbReference>
<protein>
    <submittedName>
        <fullName evidence="1">Uncharacterized protein</fullName>
    </submittedName>
</protein>
<evidence type="ECO:0000313" key="2">
    <source>
        <dbReference type="Proteomes" id="UP000270034"/>
    </source>
</evidence>
<sequence>MLVWGRGKAGTLLLGARERRAYQQAPRLESACPVYQTVCGSVRWQVAM</sequence>
<evidence type="ECO:0000313" key="1">
    <source>
        <dbReference type="EMBL" id="BBC81000.1"/>
    </source>
</evidence>
<dbReference type="KEGG" id="aot:AcetOri_orf04035"/>
<accession>A0A2Z5ZK57</accession>
<proteinExistence type="predicted"/>
<organism evidence="1 2">
    <name type="scientific">Acetobacter orientalis</name>
    <dbReference type="NCBI Taxonomy" id="146474"/>
    <lineage>
        <taxon>Bacteria</taxon>
        <taxon>Pseudomonadati</taxon>
        <taxon>Pseudomonadota</taxon>
        <taxon>Alphaproteobacteria</taxon>
        <taxon>Acetobacterales</taxon>
        <taxon>Acetobacteraceae</taxon>
        <taxon>Acetobacter</taxon>
    </lineage>
</organism>